<reference evidence="2 3" key="1">
    <citation type="submission" date="2022-04" db="EMBL/GenBank/DDBJ databases">
        <title>Halobacillus sp. isolated from saltern.</title>
        <authorList>
            <person name="Won M."/>
            <person name="Lee C.-M."/>
            <person name="Woen H.-Y."/>
            <person name="Kwon S.-W."/>
        </authorList>
    </citation>
    <scope>NUCLEOTIDE SEQUENCE [LARGE SCALE GENOMIC DNA]</scope>
    <source>
        <strain evidence="2 3">SSBR10-3</strain>
    </source>
</reference>
<keyword evidence="2" id="KW-0067">ATP-binding</keyword>
<proteinExistence type="predicted"/>
<dbReference type="EMBL" id="CP095073">
    <property type="protein sequence ID" value="UOQ46506.1"/>
    <property type="molecule type" value="Genomic_DNA"/>
</dbReference>
<name>A0ABY4EPX1_9BACI</name>
<dbReference type="PANTHER" id="PTHR30050:SF4">
    <property type="entry name" value="ATP-BINDING PROTEIN RV3427C IN INSERTION SEQUENCE-RELATED"/>
    <property type="match status" value="1"/>
</dbReference>
<dbReference type="PANTHER" id="PTHR30050">
    <property type="entry name" value="CHROMOSOMAL REPLICATION INITIATOR PROTEIN DNAA"/>
    <property type="match status" value="1"/>
</dbReference>
<dbReference type="InterPro" id="IPR013317">
    <property type="entry name" value="DnaA_dom"/>
</dbReference>
<dbReference type="Gene3D" id="3.40.50.300">
    <property type="entry name" value="P-loop containing nucleotide triphosphate hydrolases"/>
    <property type="match status" value="1"/>
</dbReference>
<accession>A0ABY4EPX1</accession>
<dbReference type="InterPro" id="IPR027417">
    <property type="entry name" value="P-loop_NTPase"/>
</dbReference>
<sequence length="269" mass="31379">MVYDEKDAFNRGAKPIYRPCHCQERKHLKNRFKNALIPEEFEHARFGNYQQDAEVQQTLFQAIQKYLQQLQQIIDDKQEINSLGFMAIYGESLIREMSGEDRYSFKQKHNNFGLGKTHLQMAAAKWIINKILVRDEIAPGQKSKFDRGCRVLCVSDVTFMDDLIQAKMMRDEGKTLRDLLHGAFSVDVLIWDDLGKAKWSESKEGLYYQIINERYRHKKPIIFSSNEDQGTLSDKIGYAAASRLFGMTGGTDHFLYEVEGEDFRLRKER</sequence>
<evidence type="ECO:0000259" key="1">
    <source>
        <dbReference type="Pfam" id="PF00308"/>
    </source>
</evidence>
<dbReference type="Proteomes" id="UP000831787">
    <property type="component" value="Chromosome"/>
</dbReference>
<dbReference type="GO" id="GO:0005524">
    <property type="term" value="F:ATP binding"/>
    <property type="evidence" value="ECO:0007669"/>
    <property type="project" value="UniProtKB-KW"/>
</dbReference>
<gene>
    <name evidence="2" type="ORF">MUN89_15825</name>
</gene>
<keyword evidence="3" id="KW-1185">Reference proteome</keyword>
<feature type="domain" description="Chromosomal replication initiator protein DnaA ATPAse" evidence="1">
    <location>
        <begin position="109"/>
        <end position="228"/>
    </location>
</feature>
<dbReference type="Pfam" id="PF00308">
    <property type="entry name" value="Bac_DnaA"/>
    <property type="match status" value="1"/>
</dbReference>
<dbReference type="SUPFAM" id="SSF52540">
    <property type="entry name" value="P-loop containing nucleoside triphosphate hydrolases"/>
    <property type="match status" value="1"/>
</dbReference>
<evidence type="ECO:0000313" key="3">
    <source>
        <dbReference type="Proteomes" id="UP000831787"/>
    </source>
</evidence>
<organism evidence="2 3">
    <name type="scientific">Halobacillus salinarum</name>
    <dbReference type="NCBI Taxonomy" id="2932257"/>
    <lineage>
        <taxon>Bacteria</taxon>
        <taxon>Bacillati</taxon>
        <taxon>Bacillota</taxon>
        <taxon>Bacilli</taxon>
        <taxon>Bacillales</taxon>
        <taxon>Bacillaceae</taxon>
        <taxon>Halobacillus</taxon>
    </lineage>
</organism>
<evidence type="ECO:0000313" key="2">
    <source>
        <dbReference type="EMBL" id="UOQ46506.1"/>
    </source>
</evidence>
<keyword evidence="2" id="KW-0547">Nucleotide-binding</keyword>
<protein>
    <submittedName>
        <fullName evidence="2">ATP-binding protein</fullName>
    </submittedName>
</protein>